<comment type="similarity">
    <text evidence="2">Belongs to the KptA/TPT1 family.</text>
</comment>
<comment type="function">
    <text evidence="1">Catalyzes the last step of tRNA splicing, the transfer of the splice junction 2'-phosphate from ligated tRNA to NAD to produce ADP-ribose 1''-2'' cyclic phosphate.</text>
</comment>
<dbReference type="AlphaFoldDB" id="A0A1G4JTE1"/>
<dbReference type="GO" id="GO:0006388">
    <property type="term" value="P:tRNA splicing, via endonucleolytic cleavage and ligation"/>
    <property type="evidence" value="ECO:0007669"/>
    <property type="project" value="TreeGrafter"/>
</dbReference>
<evidence type="ECO:0000256" key="3">
    <source>
        <dbReference type="ARBA" id="ARBA00012007"/>
    </source>
</evidence>
<dbReference type="Gene3D" id="1.10.10.970">
    <property type="entry name" value="RNA 2'-phosphotransferase, Tpt1/KptA family, N-terminal domain"/>
    <property type="match status" value="1"/>
</dbReference>
<evidence type="ECO:0000256" key="5">
    <source>
        <dbReference type="ARBA" id="ARBA00023027"/>
    </source>
</evidence>
<dbReference type="PANTHER" id="PTHR12684:SF2">
    <property type="entry name" value="TRNA 2'-PHOSPHOTRANSFERASE 1"/>
    <property type="match status" value="1"/>
</dbReference>
<dbReference type="SUPFAM" id="SSF56399">
    <property type="entry name" value="ADP-ribosylation"/>
    <property type="match status" value="1"/>
</dbReference>
<keyword evidence="4" id="KW-0808">Transferase</keyword>
<dbReference type="InterPro" id="IPR042080">
    <property type="entry name" value="RNA_2'-PTrans_N"/>
</dbReference>
<dbReference type="GO" id="GO:0000215">
    <property type="term" value="F:tRNA 2'-phosphotransferase activity"/>
    <property type="evidence" value="ECO:0007669"/>
    <property type="project" value="UniProtKB-EC"/>
</dbReference>
<gene>
    <name evidence="7" type="ORF">LAME_0F06370G</name>
</gene>
<evidence type="ECO:0000256" key="2">
    <source>
        <dbReference type="ARBA" id="ARBA00009836"/>
    </source>
</evidence>
<accession>A0A1G4JTE1</accession>
<evidence type="ECO:0000256" key="1">
    <source>
        <dbReference type="ARBA" id="ARBA00003343"/>
    </source>
</evidence>
<name>A0A1G4JTE1_9SACH</name>
<dbReference type="EMBL" id="LT598477">
    <property type="protein sequence ID" value="SCU94159.1"/>
    <property type="molecule type" value="Genomic_DNA"/>
</dbReference>
<dbReference type="FunFam" id="1.10.10.970:FF:000002">
    <property type="entry name" value="Tpt1p"/>
    <property type="match status" value="1"/>
</dbReference>
<dbReference type="InterPro" id="IPR042081">
    <property type="entry name" value="RNA_2'-PTrans_C"/>
</dbReference>
<evidence type="ECO:0000313" key="7">
    <source>
        <dbReference type="EMBL" id="SCU94159.1"/>
    </source>
</evidence>
<proteinExistence type="inferred from homology"/>
<sequence length="234" mass="26317">MAEDKRDVQISKSLAYLLRHGAVKEGLPIDNNGYVAVDILLQHNRLKSLHCKMSDIDRVVANNAKKRFHIQSVNGQALICATQGHSLKSVSPSDEVLQKISSQEQLPSKLVHGTNFNSLHLILQSECIKKMRRNHIHLASGITGLDDGVVSGMRLSSNVYIYLNVEDLHSKIKLFKSLNDVYLTPDDIPIDLVRQVVLVDSDKNGPAIQELEPILENRKINYRRIKRGEAHFES</sequence>
<dbReference type="PANTHER" id="PTHR12684">
    <property type="entry name" value="PUTATIVE PHOSPHOTRANSFERASE"/>
    <property type="match status" value="1"/>
</dbReference>
<dbReference type="Proteomes" id="UP000191144">
    <property type="component" value="Chromosome F"/>
</dbReference>
<reference evidence="8" key="1">
    <citation type="submission" date="2016-03" db="EMBL/GenBank/DDBJ databases">
        <authorList>
            <person name="Devillers Hugo."/>
        </authorList>
    </citation>
    <scope>NUCLEOTIDE SEQUENCE [LARGE SCALE GENOMIC DNA]</scope>
</reference>
<dbReference type="Gene3D" id="3.20.170.30">
    <property type="match status" value="1"/>
</dbReference>
<evidence type="ECO:0000256" key="6">
    <source>
        <dbReference type="ARBA" id="ARBA00047949"/>
    </source>
</evidence>
<dbReference type="InterPro" id="IPR002745">
    <property type="entry name" value="Ptrans_KptA/Tpt1"/>
</dbReference>
<comment type="catalytic activity">
    <reaction evidence="6">
        <text>2'-phospho-[ligated tRNA] + NAD(+) = mature tRNA + ADP-alpha-D-ribose 1'',2''-cyclic phosphate + nicotinamide</text>
        <dbReference type="Rhea" id="RHEA:23324"/>
        <dbReference type="Rhea" id="RHEA-COMP:11106"/>
        <dbReference type="Rhea" id="RHEA-COMP:11107"/>
        <dbReference type="ChEBI" id="CHEBI:17154"/>
        <dbReference type="ChEBI" id="CHEBI:57540"/>
        <dbReference type="ChEBI" id="CHEBI:76596"/>
        <dbReference type="ChEBI" id="CHEBI:82883"/>
        <dbReference type="ChEBI" id="CHEBI:85027"/>
        <dbReference type="EC" id="2.7.1.160"/>
    </reaction>
</comment>
<dbReference type="OrthoDB" id="419694at2759"/>
<evidence type="ECO:0000313" key="8">
    <source>
        <dbReference type="Proteomes" id="UP000191144"/>
    </source>
</evidence>
<keyword evidence="8" id="KW-1185">Reference proteome</keyword>
<keyword evidence="5" id="KW-0520">NAD</keyword>
<organism evidence="7 8">
    <name type="scientific">Lachancea meyersii CBS 8951</name>
    <dbReference type="NCBI Taxonomy" id="1266667"/>
    <lineage>
        <taxon>Eukaryota</taxon>
        <taxon>Fungi</taxon>
        <taxon>Dikarya</taxon>
        <taxon>Ascomycota</taxon>
        <taxon>Saccharomycotina</taxon>
        <taxon>Saccharomycetes</taxon>
        <taxon>Saccharomycetales</taxon>
        <taxon>Saccharomycetaceae</taxon>
        <taxon>Lachancea</taxon>
    </lineage>
</organism>
<dbReference type="Pfam" id="PF01885">
    <property type="entry name" value="PTS_2-RNA"/>
    <property type="match status" value="1"/>
</dbReference>
<dbReference type="EC" id="2.7.1.160" evidence="3"/>
<evidence type="ECO:0000256" key="4">
    <source>
        <dbReference type="ARBA" id="ARBA00022679"/>
    </source>
</evidence>
<protein>
    <recommendedName>
        <fullName evidence="3">2'-phosphotransferase</fullName>
        <ecNumber evidence="3">2.7.1.160</ecNumber>
    </recommendedName>
</protein>